<evidence type="ECO:0000313" key="2">
    <source>
        <dbReference type="Proteomes" id="UP001209083"/>
    </source>
</evidence>
<sequence>MALGVCAAMLTLLATIGLLGQVVIAKHRAAAAADLSALAAADVVRGLSSGDACEVARQVAGKNGARVTECIASYYQQSVKVQTAVSLPRPFKAARQEAVAGAPEDPG</sequence>
<dbReference type="InterPro" id="IPR021202">
    <property type="entry name" value="Rv3654c-like"/>
</dbReference>
<dbReference type="NCBIfam" id="TIGR03816">
    <property type="entry name" value="tadE_like_DECH"/>
    <property type="match status" value="1"/>
</dbReference>
<gene>
    <name evidence="1" type="ORF">LWF01_13210</name>
</gene>
<name>A0ABY8QRP1_9MICO</name>
<dbReference type="Proteomes" id="UP001209083">
    <property type="component" value="Chromosome"/>
</dbReference>
<keyword evidence="2" id="KW-1185">Reference proteome</keyword>
<accession>A0ABY8QRP1</accession>
<proteinExistence type="predicted"/>
<organism evidence="1 2">
    <name type="scientific">Saxibacter everestensis</name>
    <dbReference type="NCBI Taxonomy" id="2909229"/>
    <lineage>
        <taxon>Bacteria</taxon>
        <taxon>Bacillati</taxon>
        <taxon>Actinomycetota</taxon>
        <taxon>Actinomycetes</taxon>
        <taxon>Micrococcales</taxon>
        <taxon>Brevibacteriaceae</taxon>
        <taxon>Saxibacter</taxon>
    </lineage>
</organism>
<evidence type="ECO:0008006" key="3">
    <source>
        <dbReference type="Google" id="ProtNLM"/>
    </source>
</evidence>
<evidence type="ECO:0000313" key="1">
    <source>
        <dbReference type="EMBL" id="WGW11054.1"/>
    </source>
</evidence>
<dbReference type="RefSeq" id="WP_349637837.1">
    <property type="nucleotide sequence ID" value="NZ_CP090958.1"/>
</dbReference>
<dbReference type="EMBL" id="CP090958">
    <property type="protein sequence ID" value="WGW11054.1"/>
    <property type="molecule type" value="Genomic_DNA"/>
</dbReference>
<protein>
    <recommendedName>
        <fullName evidence="3">Helicase/secretion neighborhood TadE-like protein</fullName>
    </recommendedName>
</protein>
<reference evidence="1 2" key="1">
    <citation type="submission" date="2023-05" db="EMBL/GenBank/DDBJ databases">
        <title>Lithophilousrod everest ZFBP1038 complete genpme.</title>
        <authorList>
            <person name="Tian M."/>
        </authorList>
    </citation>
    <scope>NUCLEOTIDE SEQUENCE [LARGE SCALE GENOMIC DNA]</scope>
    <source>
        <strain evidence="1 2">ZFBP1038</strain>
    </source>
</reference>